<evidence type="ECO:0000256" key="4">
    <source>
        <dbReference type="ARBA" id="ARBA00023002"/>
    </source>
</evidence>
<dbReference type="PANTHER" id="PTHR24305:SF187">
    <property type="entry name" value="P450, PUTATIVE (EUROFUNG)-RELATED"/>
    <property type="match status" value="1"/>
</dbReference>
<dbReference type="InterPro" id="IPR036396">
    <property type="entry name" value="Cyt_P450_sf"/>
</dbReference>
<dbReference type="PRINTS" id="PR00385">
    <property type="entry name" value="P450"/>
</dbReference>
<evidence type="ECO:0000256" key="6">
    <source>
        <dbReference type="ARBA" id="ARBA00023033"/>
    </source>
</evidence>
<evidence type="ECO:0000256" key="8">
    <source>
        <dbReference type="SAM" id="Phobius"/>
    </source>
</evidence>
<comment type="cofactor">
    <cofactor evidence="1 7">
        <name>heme</name>
        <dbReference type="ChEBI" id="CHEBI:30413"/>
    </cofactor>
</comment>
<keyword evidence="8" id="KW-0812">Transmembrane</keyword>
<reference evidence="9 10" key="1">
    <citation type="submission" date="2017-10" db="EMBL/GenBank/DDBJ databases">
        <title>Comparative genomics in systemic dimorphic fungi from Ajellomycetaceae.</title>
        <authorList>
            <person name="Munoz J.F."/>
            <person name="Mcewen J.G."/>
            <person name="Clay O.K."/>
            <person name="Cuomo C.A."/>
        </authorList>
    </citation>
    <scope>NUCLEOTIDE SEQUENCE [LARGE SCALE GENOMIC DNA]</scope>
    <source>
        <strain evidence="9 10">UAMH5409</strain>
    </source>
</reference>
<keyword evidence="5 7" id="KW-0408">Iron</keyword>
<dbReference type="CDD" id="cd11061">
    <property type="entry name" value="CYP67-like"/>
    <property type="match status" value="1"/>
</dbReference>
<dbReference type="STRING" id="1447875.A0A2B7XNR0"/>
<evidence type="ECO:0000256" key="2">
    <source>
        <dbReference type="ARBA" id="ARBA00010617"/>
    </source>
</evidence>
<dbReference type="GO" id="GO:0016705">
    <property type="term" value="F:oxidoreductase activity, acting on paired donors, with incorporation or reduction of molecular oxygen"/>
    <property type="evidence" value="ECO:0007669"/>
    <property type="project" value="InterPro"/>
</dbReference>
<dbReference type="AlphaFoldDB" id="A0A2B7XNR0"/>
<keyword evidence="8" id="KW-1133">Transmembrane helix</keyword>
<keyword evidence="6" id="KW-0503">Monooxygenase</keyword>
<dbReference type="GO" id="GO:0020037">
    <property type="term" value="F:heme binding"/>
    <property type="evidence" value="ECO:0007669"/>
    <property type="project" value="InterPro"/>
</dbReference>
<dbReference type="PANTHER" id="PTHR24305">
    <property type="entry name" value="CYTOCHROME P450"/>
    <property type="match status" value="1"/>
</dbReference>
<dbReference type="EMBL" id="PDNB01000085">
    <property type="protein sequence ID" value="PGH10575.1"/>
    <property type="molecule type" value="Genomic_DNA"/>
</dbReference>
<gene>
    <name evidence="9" type="ORF">AJ79_05397</name>
</gene>
<evidence type="ECO:0000313" key="9">
    <source>
        <dbReference type="EMBL" id="PGH10575.1"/>
    </source>
</evidence>
<organism evidence="9 10">
    <name type="scientific">Helicocarpus griseus UAMH5409</name>
    <dbReference type="NCBI Taxonomy" id="1447875"/>
    <lineage>
        <taxon>Eukaryota</taxon>
        <taxon>Fungi</taxon>
        <taxon>Dikarya</taxon>
        <taxon>Ascomycota</taxon>
        <taxon>Pezizomycotina</taxon>
        <taxon>Eurotiomycetes</taxon>
        <taxon>Eurotiomycetidae</taxon>
        <taxon>Onygenales</taxon>
        <taxon>Ajellomycetaceae</taxon>
        <taxon>Helicocarpus</taxon>
    </lineage>
</organism>
<evidence type="ECO:0000256" key="3">
    <source>
        <dbReference type="ARBA" id="ARBA00022723"/>
    </source>
</evidence>
<dbReference type="GO" id="GO:0005506">
    <property type="term" value="F:iron ion binding"/>
    <property type="evidence" value="ECO:0007669"/>
    <property type="project" value="InterPro"/>
</dbReference>
<feature type="binding site" description="axial binding residue" evidence="7">
    <location>
        <position position="476"/>
    </location>
    <ligand>
        <name>heme</name>
        <dbReference type="ChEBI" id="CHEBI:30413"/>
    </ligand>
    <ligandPart>
        <name>Fe</name>
        <dbReference type="ChEBI" id="CHEBI:18248"/>
    </ligandPart>
</feature>
<protein>
    <recommendedName>
        <fullName evidence="11">Cytochrome P450</fullName>
    </recommendedName>
</protein>
<dbReference type="InterPro" id="IPR002401">
    <property type="entry name" value="Cyt_P450_E_grp-I"/>
</dbReference>
<keyword evidence="7" id="KW-0349">Heme</keyword>
<accession>A0A2B7XNR0</accession>
<evidence type="ECO:0008006" key="11">
    <source>
        <dbReference type="Google" id="ProtNLM"/>
    </source>
</evidence>
<dbReference type="Pfam" id="PF00067">
    <property type="entry name" value="p450"/>
    <property type="match status" value="1"/>
</dbReference>
<comment type="similarity">
    <text evidence="2">Belongs to the cytochrome P450 family.</text>
</comment>
<sequence length="536" mass="61625">MFYFIAFSSGIFIHNCVFRHGEWDTKSPAIVSYYLAATLTGTLFFAVKAGPSSTFSTDFLCLTGYHLLGLYSSLILYRAFFHRLTLSKYPGPFFARLSNLYLTWLSAKAFHLHEEIDRLHVKYGDYVRTGARELSIIDPAAVEPIYGSQTKTFKGPSYTVLDPRTGLSSTRNKREHARRRRAWDQGFSTKALHTYEPMVAELTEQLLRIIGEKSKQPFNITKWIEYYTFEVMGNLTFGKPFHMLTGGKEAYFLKVIRSDMDLIGYLLHLPWLSQLLLRIPLLNRNHINFWKWIENEFEERISRGLKQPDVFSWLHKAYLQGPQLTADTLKLHGDGYLVIVAGSDTTSSTITHLLFYLACNPHLTAQLQRQLDKLPRVDDENLRSIEFLDACIHETLRLCPAVPAGLQRVIPKEGIMVGNRYIPGDVLVRVPMYSLFRDPRSFEQPNEFIPERWTTRPDLVKNRSVFVPFLTGSYACVGRRLALMETRRVTAEILRRYDISLGPSQTEENFLNGKIDALTLVPATLVLQFTERKQLA</sequence>
<name>A0A2B7XNR0_9EURO</name>
<evidence type="ECO:0000256" key="5">
    <source>
        <dbReference type="ARBA" id="ARBA00023004"/>
    </source>
</evidence>
<dbReference type="PRINTS" id="PR00463">
    <property type="entry name" value="EP450I"/>
</dbReference>
<dbReference type="InterPro" id="IPR001128">
    <property type="entry name" value="Cyt_P450"/>
</dbReference>
<keyword evidence="3 7" id="KW-0479">Metal-binding</keyword>
<dbReference type="Proteomes" id="UP000223968">
    <property type="component" value="Unassembled WGS sequence"/>
</dbReference>
<proteinExistence type="inferred from homology"/>
<evidence type="ECO:0000256" key="1">
    <source>
        <dbReference type="ARBA" id="ARBA00001971"/>
    </source>
</evidence>
<keyword evidence="10" id="KW-1185">Reference proteome</keyword>
<feature type="transmembrane region" description="Helical" evidence="8">
    <location>
        <begin position="59"/>
        <end position="80"/>
    </location>
</feature>
<evidence type="ECO:0000256" key="7">
    <source>
        <dbReference type="PIRSR" id="PIRSR602401-1"/>
    </source>
</evidence>
<dbReference type="SUPFAM" id="SSF48264">
    <property type="entry name" value="Cytochrome P450"/>
    <property type="match status" value="1"/>
</dbReference>
<dbReference type="GO" id="GO:0004497">
    <property type="term" value="F:monooxygenase activity"/>
    <property type="evidence" value="ECO:0007669"/>
    <property type="project" value="UniProtKB-KW"/>
</dbReference>
<comment type="caution">
    <text evidence="9">The sequence shown here is derived from an EMBL/GenBank/DDBJ whole genome shotgun (WGS) entry which is preliminary data.</text>
</comment>
<keyword evidence="8" id="KW-0472">Membrane</keyword>
<dbReference type="InterPro" id="IPR050121">
    <property type="entry name" value="Cytochrome_P450_monoxygenase"/>
</dbReference>
<evidence type="ECO:0000313" key="10">
    <source>
        <dbReference type="Proteomes" id="UP000223968"/>
    </source>
</evidence>
<dbReference type="Gene3D" id="1.10.630.10">
    <property type="entry name" value="Cytochrome P450"/>
    <property type="match status" value="1"/>
</dbReference>
<keyword evidence="4" id="KW-0560">Oxidoreductase</keyword>
<dbReference type="OrthoDB" id="6692864at2759"/>
<feature type="transmembrane region" description="Helical" evidence="8">
    <location>
        <begin position="29"/>
        <end position="47"/>
    </location>
</feature>